<name>A0AAD1XVL2_EUPCR</name>
<evidence type="ECO:0000313" key="3">
    <source>
        <dbReference type="Proteomes" id="UP001295684"/>
    </source>
</evidence>
<protein>
    <submittedName>
        <fullName evidence="2">Uncharacterized protein</fullName>
    </submittedName>
</protein>
<dbReference type="EMBL" id="CAMPGE010021187">
    <property type="protein sequence ID" value="CAI2379351.1"/>
    <property type="molecule type" value="Genomic_DNA"/>
</dbReference>
<keyword evidence="3" id="KW-1185">Reference proteome</keyword>
<dbReference type="AlphaFoldDB" id="A0AAD1XVL2"/>
<feature type="region of interest" description="Disordered" evidence="1">
    <location>
        <begin position="1"/>
        <end position="109"/>
    </location>
</feature>
<sequence length="670" mass="77747">MGSACSSNKKRVKKPKLKKAKEDANSIRDYSKSKDFEEQKQISLAQEVDDTGDKPAESSTPPQINEKPKKKKHKKNKKNKKEKKEKKSKNSKKKENPPSASSSVIEESSMLEIPIENSNSIEQDVAITGKVRSMNILPSRNKIKREQSSSSSSESGEVIEDDSEMHPNKIKPTEEIKKRGRSAIKSGSVKKSQPKSNSIIQLIEKANSENYEAVIDNLNKNQYSLKTGLMIPMEEFVRRNPEKEHRAATYLDYSAEDELYGVFKALETKQWKLFKYVFEKKGSIWNEKHLIPIIKYLIDIDWDEGLYELFKLNRTKEMYLSMYCNERKLFYDALKDICEDLVNEISSSNVLLYQLMEGLVLKPYSTLTFIHLFRYIHISGTKIQAKDVDPHACADDIYLMFVKNNNAFELAKSFDEACEGDIEEKKKYKHILTKLIDYSFVVMPSAIPISRIWRSIKIGSEDDFERCCQEAKASWPFLLTLRKSNATPEFKPPLSDDRVKDLFVNKWKPVHLMIYFARNKMIEQILCFAGRSLRKAMTIENKKEMTVDEYFPLMLAIKLQNRDTFKGLWNLAHQWSVMHLYQVMRDLKLPSMYSGDIFEVILTDKTTQDILNFCDTKIKNELFQIFEECIDENGRDEKLKTMLNDLKMTSPKPIKEITNESSKTITDESY</sequence>
<dbReference type="Proteomes" id="UP001295684">
    <property type="component" value="Unassembled WGS sequence"/>
</dbReference>
<feature type="compositionally biased region" description="Low complexity" evidence="1">
    <location>
        <begin position="97"/>
        <end position="109"/>
    </location>
</feature>
<reference evidence="2" key="1">
    <citation type="submission" date="2023-07" db="EMBL/GenBank/DDBJ databases">
        <authorList>
            <consortium name="AG Swart"/>
            <person name="Singh M."/>
            <person name="Singh A."/>
            <person name="Seah K."/>
            <person name="Emmerich C."/>
        </authorList>
    </citation>
    <scope>NUCLEOTIDE SEQUENCE</scope>
    <source>
        <strain evidence="2">DP1</strain>
    </source>
</reference>
<feature type="compositionally biased region" description="Basic residues" evidence="1">
    <location>
        <begin position="8"/>
        <end position="19"/>
    </location>
</feature>
<feature type="compositionally biased region" description="Basic and acidic residues" evidence="1">
    <location>
        <begin position="20"/>
        <end position="40"/>
    </location>
</feature>
<comment type="caution">
    <text evidence="2">The sequence shown here is derived from an EMBL/GenBank/DDBJ whole genome shotgun (WGS) entry which is preliminary data.</text>
</comment>
<proteinExistence type="predicted"/>
<accession>A0AAD1XVL2</accession>
<feature type="compositionally biased region" description="Basic residues" evidence="1">
    <location>
        <begin position="68"/>
        <end position="92"/>
    </location>
</feature>
<feature type="compositionally biased region" description="Basic and acidic residues" evidence="1">
    <location>
        <begin position="164"/>
        <end position="177"/>
    </location>
</feature>
<evidence type="ECO:0000313" key="2">
    <source>
        <dbReference type="EMBL" id="CAI2379351.1"/>
    </source>
</evidence>
<gene>
    <name evidence="2" type="ORF">ECRASSUSDP1_LOCUS20760</name>
</gene>
<organism evidence="2 3">
    <name type="scientific">Euplotes crassus</name>
    <dbReference type="NCBI Taxonomy" id="5936"/>
    <lineage>
        <taxon>Eukaryota</taxon>
        <taxon>Sar</taxon>
        <taxon>Alveolata</taxon>
        <taxon>Ciliophora</taxon>
        <taxon>Intramacronucleata</taxon>
        <taxon>Spirotrichea</taxon>
        <taxon>Hypotrichia</taxon>
        <taxon>Euplotida</taxon>
        <taxon>Euplotidae</taxon>
        <taxon>Moneuplotes</taxon>
    </lineage>
</organism>
<feature type="region of interest" description="Disordered" evidence="1">
    <location>
        <begin position="138"/>
        <end position="192"/>
    </location>
</feature>
<evidence type="ECO:0000256" key="1">
    <source>
        <dbReference type="SAM" id="MobiDB-lite"/>
    </source>
</evidence>